<dbReference type="eggNOG" id="KOG4232">
    <property type="taxonomic scope" value="Eukaryota"/>
</dbReference>
<evidence type="ECO:0000256" key="4">
    <source>
        <dbReference type="ARBA" id="ARBA00022692"/>
    </source>
</evidence>
<keyword evidence="9" id="KW-0443">Lipid metabolism</keyword>
<evidence type="ECO:0000256" key="6">
    <source>
        <dbReference type="ARBA" id="ARBA00022989"/>
    </source>
</evidence>
<dbReference type="FunFam" id="3.10.120.10:FF:000007">
    <property type="entry name" value="Sulfite oxidase, mitochondrial"/>
    <property type="match status" value="1"/>
</dbReference>
<keyword evidence="5" id="KW-0479">Metal-binding</keyword>
<name>A0A0L0DC72_THETB</name>
<dbReference type="PROSITE" id="PS50255">
    <property type="entry name" value="CYTOCHROME_B5_2"/>
    <property type="match status" value="1"/>
</dbReference>
<feature type="transmembrane region" description="Helical" evidence="11">
    <location>
        <begin position="311"/>
        <end position="334"/>
    </location>
</feature>
<evidence type="ECO:0000259" key="12">
    <source>
        <dbReference type="PROSITE" id="PS50255"/>
    </source>
</evidence>
<evidence type="ECO:0000256" key="2">
    <source>
        <dbReference type="ARBA" id="ARBA00009295"/>
    </source>
</evidence>
<gene>
    <name evidence="13" type="ORF">AMSG_05942</name>
</gene>
<keyword evidence="7" id="KW-0560">Oxidoreductase</keyword>
<evidence type="ECO:0000256" key="8">
    <source>
        <dbReference type="ARBA" id="ARBA00023004"/>
    </source>
</evidence>
<feature type="transmembrane region" description="Helical" evidence="11">
    <location>
        <begin position="242"/>
        <end position="265"/>
    </location>
</feature>
<dbReference type="OMA" id="GMDTQLE"/>
<dbReference type="GO" id="GO:0046872">
    <property type="term" value="F:metal ion binding"/>
    <property type="evidence" value="ECO:0007669"/>
    <property type="project" value="UniProtKB-KW"/>
</dbReference>
<dbReference type="Pfam" id="PF00173">
    <property type="entry name" value="Cyt-b5"/>
    <property type="match status" value="1"/>
</dbReference>
<dbReference type="GO" id="GO:0006629">
    <property type="term" value="P:lipid metabolic process"/>
    <property type="evidence" value="ECO:0007669"/>
    <property type="project" value="UniProtKB-KW"/>
</dbReference>
<dbReference type="GO" id="GO:0020037">
    <property type="term" value="F:heme binding"/>
    <property type="evidence" value="ECO:0007669"/>
    <property type="project" value="InterPro"/>
</dbReference>
<keyword evidence="4 11" id="KW-0812">Transmembrane</keyword>
<dbReference type="PANTHER" id="PTHR19353:SF88">
    <property type="entry name" value="DELTA(5) FATTY ACID DESATURASE FAT-4"/>
    <property type="match status" value="1"/>
</dbReference>
<dbReference type="RefSeq" id="XP_013757477.1">
    <property type="nucleotide sequence ID" value="XM_013902023.1"/>
</dbReference>
<keyword evidence="10 11" id="KW-0472">Membrane</keyword>
<dbReference type="AlphaFoldDB" id="A0A0L0DC72"/>
<reference evidence="13 14" key="1">
    <citation type="submission" date="2010-05" db="EMBL/GenBank/DDBJ databases">
        <title>The Genome Sequence of Thecamonas trahens ATCC 50062.</title>
        <authorList>
            <consortium name="The Broad Institute Genome Sequencing Platform"/>
            <person name="Russ C."/>
            <person name="Cuomo C."/>
            <person name="Shea T."/>
            <person name="Young S.K."/>
            <person name="Zeng Q."/>
            <person name="Koehrsen M."/>
            <person name="Haas B."/>
            <person name="Borodovsky M."/>
            <person name="Guigo R."/>
            <person name="Alvarado L."/>
            <person name="Berlin A."/>
            <person name="Bochicchio J."/>
            <person name="Borenstein D."/>
            <person name="Chapman S."/>
            <person name="Chen Z."/>
            <person name="Freedman E."/>
            <person name="Gellesch M."/>
            <person name="Goldberg J."/>
            <person name="Griggs A."/>
            <person name="Gujja S."/>
            <person name="Heilman E."/>
            <person name="Heiman D."/>
            <person name="Hepburn T."/>
            <person name="Howarth C."/>
            <person name="Jen D."/>
            <person name="Larson L."/>
            <person name="Mehta T."/>
            <person name="Park D."/>
            <person name="Pearson M."/>
            <person name="Roberts A."/>
            <person name="Saif S."/>
            <person name="Shenoy N."/>
            <person name="Sisk P."/>
            <person name="Stolte C."/>
            <person name="Sykes S."/>
            <person name="Thomson T."/>
            <person name="Walk T."/>
            <person name="White J."/>
            <person name="Yandava C."/>
            <person name="Burger G."/>
            <person name="Gray M.W."/>
            <person name="Holland P.W.H."/>
            <person name="King N."/>
            <person name="Lang F.B.F."/>
            <person name="Roger A.J."/>
            <person name="Ruiz-Trillo I."/>
            <person name="Lander E."/>
            <person name="Nusbaum C."/>
        </authorList>
    </citation>
    <scope>NUCLEOTIDE SEQUENCE [LARGE SCALE GENOMIC DNA]</scope>
    <source>
        <strain evidence="13 14">ATCC 50062</strain>
    </source>
</reference>
<comment type="similarity">
    <text evidence="2">Belongs to the fatty acid desaturase type 1 family.</text>
</comment>
<dbReference type="SMART" id="SM01117">
    <property type="entry name" value="Cyt-b5"/>
    <property type="match status" value="1"/>
</dbReference>
<feature type="transmembrane region" description="Helical" evidence="11">
    <location>
        <begin position="170"/>
        <end position="191"/>
    </location>
</feature>
<evidence type="ECO:0000256" key="11">
    <source>
        <dbReference type="SAM" id="Phobius"/>
    </source>
</evidence>
<dbReference type="Pfam" id="PF00487">
    <property type="entry name" value="FA_desaturase"/>
    <property type="match status" value="1"/>
</dbReference>
<keyword evidence="3" id="KW-0349">Heme</keyword>
<evidence type="ECO:0000256" key="1">
    <source>
        <dbReference type="ARBA" id="ARBA00004141"/>
    </source>
</evidence>
<dbReference type="SUPFAM" id="SSF55856">
    <property type="entry name" value="Cytochrome b5-like heme/steroid binding domain"/>
    <property type="match status" value="1"/>
</dbReference>
<dbReference type="GO" id="GO:0016020">
    <property type="term" value="C:membrane"/>
    <property type="evidence" value="ECO:0007669"/>
    <property type="project" value="UniProtKB-SubCell"/>
</dbReference>
<keyword evidence="8" id="KW-0408">Iron</keyword>
<organism evidence="13 14">
    <name type="scientific">Thecamonas trahens ATCC 50062</name>
    <dbReference type="NCBI Taxonomy" id="461836"/>
    <lineage>
        <taxon>Eukaryota</taxon>
        <taxon>Apusozoa</taxon>
        <taxon>Apusomonadida</taxon>
        <taxon>Apusomonadidae</taxon>
        <taxon>Thecamonas</taxon>
    </lineage>
</organism>
<accession>A0A0L0DC72</accession>
<dbReference type="Proteomes" id="UP000054408">
    <property type="component" value="Unassembled WGS sequence"/>
</dbReference>
<dbReference type="InterPro" id="IPR018506">
    <property type="entry name" value="Cyt_B5_heme-BS"/>
</dbReference>
<sequence>MVAEAGQTYSASEVAQHGTMDDFWIIIHDEVYDITSFVSKHPGGPVIEPYAGLDATDVFDAMHPEWVTKWLPPYRIGSLNKPNATPFQAEYRALRADFVKEGLYESRKTFYATMASISLALVATGIVCIGVMPNTWCWNAIGCVALAFFWQQNGWISHDYLHYSVFDSRLSNWVLPWILGAVGSGYTYIWWSRKHNTHHAVPNIVDGDPDIDTMPILAWSERNIQRVGPLGAFARFWVRNQAWFFMPLLAFARISWTIQSGMTVFEDAEQYAVWRRSNKSLTAWRYIESFGQILYWTWTFALFFVSQDSLVHAVGLWLAAQLLSGLLLASPFVVNHSGMEVFHEGSARYVNFFELQARTGRNIDPSLFMNWFTGGLNFQIEHHLYPRMPRHSYPLIKPRVEALCAKHNIPYHSVGFFTGLAEVVQHLAKTGASVDRVVADDKSL</sequence>
<dbReference type="InterPro" id="IPR036400">
    <property type="entry name" value="Cyt_B5-like_heme/steroid_sf"/>
</dbReference>
<protein>
    <submittedName>
        <fullName evidence="13">Delta 6-fatty acetylenase</fullName>
    </submittedName>
</protein>
<keyword evidence="14" id="KW-1185">Reference proteome</keyword>
<dbReference type="PIRSF" id="PIRSF015921">
    <property type="entry name" value="FA_sphinglp_des"/>
    <property type="match status" value="1"/>
</dbReference>
<evidence type="ECO:0000313" key="14">
    <source>
        <dbReference type="Proteomes" id="UP000054408"/>
    </source>
</evidence>
<evidence type="ECO:0000256" key="10">
    <source>
        <dbReference type="ARBA" id="ARBA00023136"/>
    </source>
</evidence>
<dbReference type="EMBL" id="GL349457">
    <property type="protein sequence ID" value="KNC49681.1"/>
    <property type="molecule type" value="Genomic_DNA"/>
</dbReference>
<keyword evidence="6 11" id="KW-1133">Transmembrane helix</keyword>
<feature type="transmembrane region" description="Helical" evidence="11">
    <location>
        <begin position="110"/>
        <end position="132"/>
    </location>
</feature>
<proteinExistence type="inferred from homology"/>
<evidence type="ECO:0000256" key="7">
    <source>
        <dbReference type="ARBA" id="ARBA00023002"/>
    </source>
</evidence>
<dbReference type="InterPro" id="IPR012171">
    <property type="entry name" value="Fatty_acid_desaturase"/>
</dbReference>
<dbReference type="OrthoDB" id="260091at2759"/>
<dbReference type="CDD" id="cd03506">
    <property type="entry name" value="Delta6-FADS-like"/>
    <property type="match status" value="1"/>
</dbReference>
<dbReference type="Gene3D" id="3.10.120.10">
    <property type="entry name" value="Cytochrome b5-like heme/steroid binding domain"/>
    <property type="match status" value="1"/>
</dbReference>
<dbReference type="InterPro" id="IPR005804">
    <property type="entry name" value="FA_desaturase_dom"/>
</dbReference>
<evidence type="ECO:0000313" key="13">
    <source>
        <dbReference type="EMBL" id="KNC49681.1"/>
    </source>
</evidence>
<evidence type="ECO:0000256" key="3">
    <source>
        <dbReference type="ARBA" id="ARBA00022617"/>
    </source>
</evidence>
<dbReference type="PROSITE" id="PS00191">
    <property type="entry name" value="CYTOCHROME_B5_1"/>
    <property type="match status" value="1"/>
</dbReference>
<dbReference type="PANTHER" id="PTHR19353">
    <property type="entry name" value="FATTY ACID DESATURASE 2"/>
    <property type="match status" value="1"/>
</dbReference>
<dbReference type="GeneID" id="25565235"/>
<comment type="subcellular location">
    <subcellularLocation>
        <location evidence="1">Membrane</location>
        <topology evidence="1">Multi-pass membrane protein</topology>
    </subcellularLocation>
</comment>
<evidence type="ECO:0000256" key="5">
    <source>
        <dbReference type="ARBA" id="ARBA00022723"/>
    </source>
</evidence>
<feature type="domain" description="Cytochrome b5 heme-binding" evidence="12">
    <location>
        <begin position="6"/>
        <end position="80"/>
    </location>
</feature>
<dbReference type="STRING" id="461836.A0A0L0DC72"/>
<evidence type="ECO:0000256" key="9">
    <source>
        <dbReference type="ARBA" id="ARBA00023098"/>
    </source>
</evidence>
<dbReference type="GO" id="GO:0016717">
    <property type="term" value="F:oxidoreductase activity, acting on paired donors, with oxidation of a pair of donors resulting in the reduction of molecular oxygen to two molecules of water"/>
    <property type="evidence" value="ECO:0007669"/>
    <property type="project" value="TreeGrafter"/>
</dbReference>
<feature type="transmembrane region" description="Helical" evidence="11">
    <location>
        <begin position="138"/>
        <end position="158"/>
    </location>
</feature>
<dbReference type="InterPro" id="IPR001199">
    <property type="entry name" value="Cyt_B5-like_heme/steroid-bd"/>
</dbReference>
<feature type="transmembrane region" description="Helical" evidence="11">
    <location>
        <begin position="286"/>
        <end position="305"/>
    </location>
</feature>